<proteinExistence type="predicted"/>
<dbReference type="GO" id="GO:0005737">
    <property type="term" value="C:cytoplasm"/>
    <property type="evidence" value="ECO:0007669"/>
    <property type="project" value="InterPro"/>
</dbReference>
<dbReference type="InterPro" id="IPR027396">
    <property type="entry name" value="DsrEFH-like"/>
</dbReference>
<dbReference type="Proteomes" id="UP000199308">
    <property type="component" value="Unassembled WGS sequence"/>
</dbReference>
<accession>A0A1I0F1B8</accession>
<name>A0A1I0F1B8_THASX</name>
<organism evidence="1 2">
    <name type="scientific">Thalassotalea agarivorans</name>
    <name type="common">Thalassomonas agarivorans</name>
    <dbReference type="NCBI Taxonomy" id="349064"/>
    <lineage>
        <taxon>Bacteria</taxon>
        <taxon>Pseudomonadati</taxon>
        <taxon>Pseudomonadota</taxon>
        <taxon>Gammaproteobacteria</taxon>
        <taxon>Alteromonadales</taxon>
        <taxon>Colwelliaceae</taxon>
        <taxon>Thalassotalea</taxon>
    </lineage>
</organism>
<dbReference type="NCBIfam" id="TIGR03011">
    <property type="entry name" value="sulf_tusB_dsrH"/>
    <property type="match status" value="1"/>
</dbReference>
<protein>
    <submittedName>
        <fullName evidence="1">Sulfur relay protein TusB/DsrH</fullName>
    </submittedName>
</protein>
<dbReference type="GO" id="GO:0002143">
    <property type="term" value="P:tRNA wobble position uridine thiolation"/>
    <property type="evidence" value="ECO:0007669"/>
    <property type="project" value="InterPro"/>
</dbReference>
<dbReference type="SUPFAM" id="SSF75169">
    <property type="entry name" value="DsrEFH-like"/>
    <property type="match status" value="1"/>
</dbReference>
<dbReference type="RefSeq" id="WP_093329714.1">
    <property type="nucleotide sequence ID" value="NZ_AP027363.1"/>
</dbReference>
<keyword evidence="2" id="KW-1185">Reference proteome</keyword>
<dbReference type="OrthoDB" id="9795117at2"/>
<dbReference type="STRING" id="349064.SAMN05660429_01998"/>
<dbReference type="Pfam" id="PF04077">
    <property type="entry name" value="DsrH"/>
    <property type="match status" value="1"/>
</dbReference>
<evidence type="ECO:0000313" key="1">
    <source>
        <dbReference type="EMBL" id="SET50796.1"/>
    </source>
</evidence>
<reference evidence="1 2" key="1">
    <citation type="submission" date="2016-10" db="EMBL/GenBank/DDBJ databases">
        <authorList>
            <person name="de Groot N.N."/>
        </authorList>
    </citation>
    <scope>NUCLEOTIDE SEQUENCE [LARGE SCALE GENOMIC DNA]</scope>
    <source>
        <strain evidence="1 2">DSM 19706</strain>
    </source>
</reference>
<evidence type="ECO:0000313" key="2">
    <source>
        <dbReference type="Proteomes" id="UP000199308"/>
    </source>
</evidence>
<sequence>MIHLLRTSPFSGDNIGQLNANISNGDIIVLVDDGVYLLQHESINNLAGITDIYALAPHRVARSVETHAQVKDIDYAAWVALAAQHTSVTY</sequence>
<dbReference type="AlphaFoldDB" id="A0A1I0F1B8"/>
<dbReference type="EMBL" id="FOHK01000008">
    <property type="protein sequence ID" value="SET50796.1"/>
    <property type="molecule type" value="Genomic_DNA"/>
</dbReference>
<gene>
    <name evidence="1" type="ORF">SAMN05660429_01998</name>
</gene>
<dbReference type="InterPro" id="IPR007215">
    <property type="entry name" value="Sulphur_relay_TusB/DsrH"/>
</dbReference>
<dbReference type="Gene3D" id="3.40.1260.10">
    <property type="entry name" value="DsrEFH-like"/>
    <property type="match status" value="1"/>
</dbReference>